<feature type="domain" description="Acyl-CoA oxidase/dehydrogenase middle" evidence="7">
    <location>
        <begin position="181"/>
        <end position="279"/>
    </location>
</feature>
<dbReference type="InterPro" id="IPR009075">
    <property type="entry name" value="AcylCo_DH/oxidase_C"/>
</dbReference>
<evidence type="ECO:0000256" key="2">
    <source>
        <dbReference type="ARBA" id="ARBA00009347"/>
    </source>
</evidence>
<dbReference type="STRING" id="305900.GV64_16225"/>
<evidence type="ECO:0000313" key="10">
    <source>
        <dbReference type="Proteomes" id="UP000027997"/>
    </source>
</evidence>
<gene>
    <name evidence="9" type="ORF">GV64_16225</name>
</gene>
<keyword evidence="5" id="KW-0560">Oxidoreductase</keyword>
<dbReference type="Pfam" id="PF02770">
    <property type="entry name" value="Acyl-CoA_dh_M"/>
    <property type="match status" value="1"/>
</dbReference>
<dbReference type="Proteomes" id="UP000027997">
    <property type="component" value="Unassembled WGS sequence"/>
</dbReference>
<evidence type="ECO:0000256" key="4">
    <source>
        <dbReference type="ARBA" id="ARBA00022827"/>
    </source>
</evidence>
<evidence type="ECO:0000259" key="6">
    <source>
        <dbReference type="Pfam" id="PF00441"/>
    </source>
</evidence>
<dbReference type="Gene3D" id="1.20.140.10">
    <property type="entry name" value="Butyryl-CoA Dehydrogenase, subunit A, domain 3"/>
    <property type="match status" value="1"/>
</dbReference>
<keyword evidence="10" id="KW-1185">Reference proteome</keyword>
<dbReference type="PROSITE" id="PS00073">
    <property type="entry name" value="ACYL_COA_DH_2"/>
    <property type="match status" value="1"/>
</dbReference>
<dbReference type="SUPFAM" id="SSF47203">
    <property type="entry name" value="Acyl-CoA dehydrogenase C-terminal domain-like"/>
    <property type="match status" value="1"/>
</dbReference>
<dbReference type="Pfam" id="PF00441">
    <property type="entry name" value="Acyl-CoA_dh_1"/>
    <property type="match status" value="1"/>
</dbReference>
<evidence type="ECO:0000256" key="3">
    <source>
        <dbReference type="ARBA" id="ARBA00022630"/>
    </source>
</evidence>
<proteinExistence type="inferred from homology"/>
<reference evidence="9 10" key="1">
    <citation type="submission" date="2014-06" db="EMBL/GenBank/DDBJ databases">
        <title>Whole Genome Sequences of Three Symbiotic Endozoicomonas Bacteria.</title>
        <authorList>
            <person name="Neave M.J."/>
            <person name="Apprill A."/>
            <person name="Voolstra C.R."/>
        </authorList>
    </citation>
    <scope>NUCLEOTIDE SEQUENCE [LARGE SCALE GENOMIC DNA]</scope>
    <source>
        <strain evidence="9 10">DSM 22380</strain>
    </source>
</reference>
<dbReference type="InterPro" id="IPR009100">
    <property type="entry name" value="AcylCoA_DH/oxidase_NM_dom_sf"/>
</dbReference>
<dbReference type="InterPro" id="IPR052904">
    <property type="entry name" value="Acyl-CoA_dehydrogenase-like"/>
</dbReference>
<comment type="similarity">
    <text evidence="2 5">Belongs to the acyl-CoA dehydrogenase family.</text>
</comment>
<feature type="domain" description="Adaptive response protein AidB N-terminal" evidence="8">
    <location>
        <begin position="15"/>
        <end position="167"/>
    </location>
</feature>
<evidence type="ECO:0000259" key="8">
    <source>
        <dbReference type="Pfam" id="PF18158"/>
    </source>
</evidence>
<dbReference type="Gene3D" id="6.10.250.600">
    <property type="match status" value="1"/>
</dbReference>
<dbReference type="AlphaFoldDB" id="A0A081KD40"/>
<organism evidence="9 10">
    <name type="scientific">Endozoicomonas elysicola</name>
    <dbReference type="NCBI Taxonomy" id="305900"/>
    <lineage>
        <taxon>Bacteria</taxon>
        <taxon>Pseudomonadati</taxon>
        <taxon>Pseudomonadota</taxon>
        <taxon>Gammaproteobacteria</taxon>
        <taxon>Oceanospirillales</taxon>
        <taxon>Endozoicomonadaceae</taxon>
        <taxon>Endozoicomonas</taxon>
    </lineage>
</organism>
<keyword evidence="4 5" id="KW-0274">FAD</keyword>
<evidence type="ECO:0000313" key="9">
    <source>
        <dbReference type="EMBL" id="KEI72066.1"/>
    </source>
</evidence>
<dbReference type="InterPro" id="IPR041504">
    <property type="entry name" value="AidB_N"/>
</dbReference>
<evidence type="ECO:0000256" key="1">
    <source>
        <dbReference type="ARBA" id="ARBA00001974"/>
    </source>
</evidence>
<dbReference type="GO" id="GO:0003995">
    <property type="term" value="F:acyl-CoA dehydrogenase activity"/>
    <property type="evidence" value="ECO:0007669"/>
    <property type="project" value="InterPro"/>
</dbReference>
<name>A0A081KD40_9GAMM</name>
<dbReference type="InterPro" id="IPR006089">
    <property type="entry name" value="Acyl-CoA_DH_CS"/>
</dbReference>
<dbReference type="PANTHER" id="PTHR42707">
    <property type="entry name" value="ACYL-COA DEHYDROGENASE"/>
    <property type="match status" value="1"/>
</dbReference>
<evidence type="ECO:0000256" key="5">
    <source>
        <dbReference type="RuleBase" id="RU362125"/>
    </source>
</evidence>
<protein>
    <submittedName>
        <fullName evidence="9">Acyl-CoA dehydrogenase</fullName>
    </submittedName>
</protein>
<feature type="domain" description="Acyl-CoA dehydrogenase/oxidase C-terminal" evidence="6">
    <location>
        <begin position="289"/>
        <end position="441"/>
    </location>
</feature>
<comment type="caution">
    <text evidence="9">The sequence shown here is derived from an EMBL/GenBank/DDBJ whole genome shotgun (WGS) entry which is preliminary data.</text>
</comment>
<dbReference type="EMBL" id="JOJP01000001">
    <property type="protein sequence ID" value="KEI72066.1"/>
    <property type="molecule type" value="Genomic_DNA"/>
</dbReference>
<comment type="cofactor">
    <cofactor evidence="1 5">
        <name>FAD</name>
        <dbReference type="ChEBI" id="CHEBI:57692"/>
    </cofactor>
</comment>
<dbReference type="Pfam" id="PF18158">
    <property type="entry name" value="AidB_N"/>
    <property type="match status" value="1"/>
</dbReference>
<accession>A0A081KD40</accession>
<keyword evidence="3 5" id="KW-0285">Flavoprotein</keyword>
<dbReference type="InterPro" id="IPR006091">
    <property type="entry name" value="Acyl-CoA_Oxase/DH_mid-dom"/>
</dbReference>
<dbReference type="SUPFAM" id="SSF56645">
    <property type="entry name" value="Acyl-CoA dehydrogenase NM domain-like"/>
    <property type="match status" value="1"/>
</dbReference>
<dbReference type="InterPro" id="IPR036250">
    <property type="entry name" value="AcylCo_DH-like_C"/>
</dbReference>
<sequence length="547" mass="60110">MNGPSKTTGTHTVFNQPPPLDPYNLFSTDTALKEALKPLVWAEPILNDYGYLAGHEFFPAGFLANQNLPQLRTHDRFGHRVDQVDFHPAYHQLMKAAIENGLPSLPWQGSQTGAHMARAAMMYLHNQVEAGTCCPLTMTFAAAPALNQQPDVASRWLPLINSRQYDPDNKPWYEKSGVTIGMAMTEKQGGTDVRANTTRAAPLGKKGPGQLYALTGHKWFCSAPMSDGFLVLAQAAKGLSCFLLPRWREDGQRNSLYIQRLKDKLGNCSNASAEVELQDAHGWLIGEEGRGVHTIIQMVALTRFDCITGSAALMRQAVVQAVHHCSYRQIAGKVLTEHPLMENVLADLILESEAALALSLRVAQSLDSPSDEHEQLFCRLATAIGKYWVCKRAPGHINEAQECLGGGGYVEESILPRLYREAPVNSIWEGSGNVQCLDILRTFQREPESLGVMFAELEKSSRADPQLDQCIAGLKNRLANISHAHYEARRLVEDLAICLQASLLLQSGNALVASTFLRGRLDKGGLAYGTLPASISCKDLIERARVC</sequence>
<dbReference type="Gene3D" id="2.40.110.20">
    <property type="match status" value="1"/>
</dbReference>
<evidence type="ECO:0000259" key="7">
    <source>
        <dbReference type="Pfam" id="PF02770"/>
    </source>
</evidence>
<dbReference type="eggNOG" id="COG1960">
    <property type="taxonomic scope" value="Bacteria"/>
</dbReference>
<dbReference type="PANTHER" id="PTHR42707:SF3">
    <property type="entry name" value="ACYL-COA DEHYDROGENASE AIDB-RELATED"/>
    <property type="match status" value="1"/>
</dbReference>